<evidence type="ECO:0000313" key="2">
    <source>
        <dbReference type="Proteomes" id="UP001597474"/>
    </source>
</evidence>
<comment type="caution">
    <text evidence="1">The sequence shown here is derived from an EMBL/GenBank/DDBJ whole genome shotgun (WGS) entry which is preliminary data.</text>
</comment>
<sequence>MNRALLFGFVALVAAALLAGLSLIGGPTQARLERQDRQRAADLREIGRYHACLRETDDHDGYSAERCGPPDRVSGWRDPVSAAPYVLREIDEGAFAVCATFAGDRLKTRQPRPHALQFDRAEGCYTFLRSRDGEIWTQR</sequence>
<reference evidence="2" key="1">
    <citation type="journal article" date="2019" name="Int. J. Syst. Evol. Microbiol.">
        <title>The Global Catalogue of Microorganisms (GCM) 10K type strain sequencing project: providing services to taxonomists for standard genome sequencing and annotation.</title>
        <authorList>
            <consortium name="The Broad Institute Genomics Platform"/>
            <consortium name="The Broad Institute Genome Sequencing Center for Infectious Disease"/>
            <person name="Wu L."/>
            <person name="Ma J."/>
        </authorList>
    </citation>
    <scope>NUCLEOTIDE SEQUENCE [LARGE SCALE GENOMIC DNA]</scope>
    <source>
        <strain evidence="2">TISTR 2562</strain>
    </source>
</reference>
<dbReference type="EMBL" id="JBHUMP010000003">
    <property type="protein sequence ID" value="MFD2739083.1"/>
    <property type="molecule type" value="Genomic_DNA"/>
</dbReference>
<name>A0ABW5TZJ5_9RHOB</name>
<keyword evidence="2" id="KW-1185">Reference proteome</keyword>
<dbReference type="RefSeq" id="WP_386372360.1">
    <property type="nucleotide sequence ID" value="NZ_JBHUMP010000003.1"/>
</dbReference>
<organism evidence="1 2">
    <name type="scientific">Sulfitobacter aestuarii</name>
    <dbReference type="NCBI Taxonomy" id="2161676"/>
    <lineage>
        <taxon>Bacteria</taxon>
        <taxon>Pseudomonadati</taxon>
        <taxon>Pseudomonadota</taxon>
        <taxon>Alphaproteobacteria</taxon>
        <taxon>Rhodobacterales</taxon>
        <taxon>Roseobacteraceae</taxon>
        <taxon>Sulfitobacter</taxon>
    </lineage>
</organism>
<proteinExistence type="predicted"/>
<gene>
    <name evidence="1" type="ORF">ACFSUD_05855</name>
</gene>
<dbReference type="Proteomes" id="UP001597474">
    <property type="component" value="Unassembled WGS sequence"/>
</dbReference>
<protein>
    <submittedName>
        <fullName evidence="1">Uncharacterized protein</fullName>
    </submittedName>
</protein>
<evidence type="ECO:0000313" key="1">
    <source>
        <dbReference type="EMBL" id="MFD2739083.1"/>
    </source>
</evidence>
<accession>A0ABW5TZJ5</accession>